<dbReference type="SUPFAM" id="SSF53623">
    <property type="entry name" value="MurD-like peptide ligases, catalytic domain"/>
    <property type="match status" value="1"/>
</dbReference>
<proteinExistence type="inferred from homology"/>
<evidence type="ECO:0000313" key="14">
    <source>
        <dbReference type="Proteomes" id="UP000231092"/>
    </source>
</evidence>
<evidence type="ECO:0000259" key="12">
    <source>
        <dbReference type="Pfam" id="PF08245"/>
    </source>
</evidence>
<dbReference type="FunFam" id="3.40.1190.10:FF:000011">
    <property type="entry name" value="Folylpolyglutamate synthase/dihydrofolate synthase"/>
    <property type="match status" value="1"/>
</dbReference>
<dbReference type="GO" id="GO:0046872">
    <property type="term" value="F:metal ion binding"/>
    <property type="evidence" value="ECO:0007669"/>
    <property type="project" value="UniProtKB-KW"/>
</dbReference>
<organism evidence="13 14">
    <name type="scientific">[Clostridium] celerecrescens 18A</name>
    <dbReference type="NCBI Taxonomy" id="1286362"/>
    <lineage>
        <taxon>Bacteria</taxon>
        <taxon>Bacillati</taxon>
        <taxon>Bacillota</taxon>
        <taxon>Clostridia</taxon>
        <taxon>Lachnospirales</taxon>
        <taxon>Lachnospiraceae</taxon>
        <taxon>Lacrimispora</taxon>
    </lineage>
</organism>
<dbReference type="Proteomes" id="UP000231092">
    <property type="component" value="Unassembled WGS sequence"/>
</dbReference>
<keyword evidence="8" id="KW-0460">Magnesium</keyword>
<evidence type="ECO:0000256" key="6">
    <source>
        <dbReference type="ARBA" id="ARBA00022741"/>
    </source>
</evidence>
<protein>
    <recommendedName>
        <fullName evidence="3">tetrahydrofolate synthase</fullName>
        <ecNumber evidence="3">6.3.2.17</ecNumber>
    </recommendedName>
    <alternativeName>
        <fullName evidence="9">Tetrahydrofolylpolyglutamate synthase</fullName>
    </alternativeName>
</protein>
<evidence type="ECO:0000256" key="3">
    <source>
        <dbReference type="ARBA" id="ARBA00013025"/>
    </source>
</evidence>
<dbReference type="InterPro" id="IPR036565">
    <property type="entry name" value="Mur-like_cat_sf"/>
</dbReference>
<dbReference type="InterPro" id="IPR013221">
    <property type="entry name" value="Mur_ligase_cen"/>
</dbReference>
<dbReference type="GO" id="GO:0005524">
    <property type="term" value="F:ATP binding"/>
    <property type="evidence" value="ECO:0007669"/>
    <property type="project" value="UniProtKB-KW"/>
</dbReference>
<dbReference type="PANTHER" id="PTHR11136">
    <property type="entry name" value="FOLYLPOLYGLUTAMATE SYNTHASE-RELATED"/>
    <property type="match status" value="1"/>
</dbReference>
<dbReference type="Pfam" id="PF02875">
    <property type="entry name" value="Mur_ligase_C"/>
    <property type="match status" value="1"/>
</dbReference>
<dbReference type="InterPro" id="IPR036615">
    <property type="entry name" value="Mur_ligase_C_dom_sf"/>
</dbReference>
<dbReference type="Gene3D" id="3.40.1190.10">
    <property type="entry name" value="Mur-like, catalytic domain"/>
    <property type="match status" value="1"/>
</dbReference>
<dbReference type="InterPro" id="IPR018109">
    <property type="entry name" value="Folylpolyglutamate_synth_CS"/>
</dbReference>
<feature type="domain" description="Mur ligase central" evidence="12">
    <location>
        <begin position="61"/>
        <end position="287"/>
    </location>
</feature>
<keyword evidence="4" id="KW-0436">Ligase</keyword>
<evidence type="ECO:0000256" key="8">
    <source>
        <dbReference type="ARBA" id="ARBA00022842"/>
    </source>
</evidence>
<sequence>MKIRSEIHLEAGTLTMKIDETAEEYLGRIPMWTRKKNSLENIRKYLCEMGEPDEGMKIFHVAGTNGKGSVCAFLQSILRKAGCRVGTFTSPHLIETRERFCINGEMVSEKVFEESYETVRMLSENMMEKGYCHPSYFEFLFYMAMDMFHKTEVDIVILETGLGGRLDTTNVIKSPLVSVITSISLDHTEYLGDTIEKIAWEKAGIIKKGVTVIFDGTDGQASQVIRSRAEEVGSPYCEVDRQGYEITGYEDQGCKARFYKTEGDLIEVTVPTVAEYQVMNAFLAFKALEAAGLKEVMDLEITPSQMKEGIAHMYWPGRMEEVLPGVYLDGAHNPGGIKAFLNAAAGLCEARKKRADLLFSSVSDKDHDKMIKEIAGTLPLDQVAVTHIHSERGLETEVLLKEFQSACGCGVEGFQTVEEAVLYMLHKRDEGHLLFCVGSLYLMGEIKAVLRRNSIPWIPGCPEKMGGKEESI</sequence>
<evidence type="ECO:0000259" key="11">
    <source>
        <dbReference type="Pfam" id="PF02875"/>
    </source>
</evidence>
<evidence type="ECO:0000256" key="2">
    <source>
        <dbReference type="ARBA" id="ARBA00008276"/>
    </source>
</evidence>
<evidence type="ECO:0000256" key="4">
    <source>
        <dbReference type="ARBA" id="ARBA00022598"/>
    </source>
</evidence>
<dbReference type="InterPro" id="IPR004101">
    <property type="entry name" value="Mur_ligase_C"/>
</dbReference>
<dbReference type="Pfam" id="PF08245">
    <property type="entry name" value="Mur_ligase_M"/>
    <property type="match status" value="1"/>
</dbReference>
<dbReference type="SUPFAM" id="SSF53244">
    <property type="entry name" value="MurD-like peptide ligases, peptide-binding domain"/>
    <property type="match status" value="1"/>
</dbReference>
<evidence type="ECO:0000256" key="10">
    <source>
        <dbReference type="ARBA" id="ARBA00047493"/>
    </source>
</evidence>
<reference evidence="13 14" key="1">
    <citation type="submission" date="2017-11" db="EMBL/GenBank/DDBJ databases">
        <title>Understudied soil microbes with underappreciated capabilities: Untangling the Clostridium saccharolyticum group.</title>
        <authorList>
            <person name="Leschine S."/>
        </authorList>
    </citation>
    <scope>NUCLEOTIDE SEQUENCE [LARGE SCALE GENOMIC DNA]</scope>
    <source>
        <strain evidence="13 14">18A</strain>
    </source>
</reference>
<feature type="domain" description="Mur ligase C-terminal" evidence="11">
    <location>
        <begin position="317"/>
        <end position="439"/>
    </location>
</feature>
<dbReference type="AlphaFoldDB" id="A0A2M8Z5G4"/>
<comment type="caution">
    <text evidence="13">The sequence shown here is derived from an EMBL/GenBank/DDBJ whole genome shotgun (WGS) entry which is preliminary data.</text>
</comment>
<dbReference type="EC" id="6.3.2.17" evidence="3"/>
<dbReference type="GO" id="GO:0005737">
    <property type="term" value="C:cytoplasm"/>
    <property type="evidence" value="ECO:0007669"/>
    <property type="project" value="TreeGrafter"/>
</dbReference>
<comment type="catalytic activity">
    <reaction evidence="10">
        <text>(6S)-5,6,7,8-tetrahydrofolyl-(gamma-L-Glu)(n) + L-glutamate + ATP = (6S)-5,6,7,8-tetrahydrofolyl-(gamma-L-Glu)(n+1) + ADP + phosphate + H(+)</text>
        <dbReference type="Rhea" id="RHEA:10580"/>
        <dbReference type="Rhea" id="RHEA-COMP:14738"/>
        <dbReference type="Rhea" id="RHEA-COMP:14740"/>
        <dbReference type="ChEBI" id="CHEBI:15378"/>
        <dbReference type="ChEBI" id="CHEBI:29985"/>
        <dbReference type="ChEBI" id="CHEBI:30616"/>
        <dbReference type="ChEBI" id="CHEBI:43474"/>
        <dbReference type="ChEBI" id="CHEBI:141005"/>
        <dbReference type="ChEBI" id="CHEBI:456216"/>
        <dbReference type="EC" id="6.3.2.17"/>
    </reaction>
</comment>
<evidence type="ECO:0000256" key="7">
    <source>
        <dbReference type="ARBA" id="ARBA00022840"/>
    </source>
</evidence>
<comment type="similarity">
    <text evidence="2">Belongs to the folylpolyglutamate synthase family.</text>
</comment>
<dbReference type="PIRSF" id="PIRSF001563">
    <property type="entry name" value="Folylpolyglu_synth"/>
    <property type="match status" value="1"/>
</dbReference>
<dbReference type="PANTHER" id="PTHR11136:SF0">
    <property type="entry name" value="DIHYDROFOLATE SYNTHETASE-RELATED"/>
    <property type="match status" value="1"/>
</dbReference>
<dbReference type="PROSITE" id="PS01012">
    <property type="entry name" value="FOLYLPOLYGLU_SYNT_2"/>
    <property type="match status" value="1"/>
</dbReference>
<evidence type="ECO:0000256" key="9">
    <source>
        <dbReference type="ARBA" id="ARBA00030592"/>
    </source>
</evidence>
<dbReference type="InterPro" id="IPR001645">
    <property type="entry name" value="Folylpolyglutamate_synth"/>
</dbReference>
<comment type="cofactor">
    <cofactor evidence="1">
        <name>Mg(2+)</name>
        <dbReference type="ChEBI" id="CHEBI:18420"/>
    </cofactor>
</comment>
<dbReference type="GO" id="GO:0004326">
    <property type="term" value="F:tetrahydrofolylpolyglutamate synthase activity"/>
    <property type="evidence" value="ECO:0007669"/>
    <property type="project" value="UniProtKB-EC"/>
</dbReference>
<keyword evidence="6" id="KW-0547">Nucleotide-binding</keyword>
<accession>A0A2M8Z5G4</accession>
<keyword evidence="5" id="KW-0479">Metal-binding</keyword>
<name>A0A2M8Z5G4_9FIRM</name>
<dbReference type="PROSITE" id="PS01011">
    <property type="entry name" value="FOLYLPOLYGLU_SYNT_1"/>
    <property type="match status" value="1"/>
</dbReference>
<dbReference type="Gene3D" id="3.90.190.20">
    <property type="entry name" value="Mur ligase, C-terminal domain"/>
    <property type="match status" value="1"/>
</dbReference>
<dbReference type="NCBIfam" id="TIGR01499">
    <property type="entry name" value="folC"/>
    <property type="match status" value="1"/>
</dbReference>
<gene>
    <name evidence="13" type="ORF">H171_2187</name>
</gene>
<evidence type="ECO:0000313" key="13">
    <source>
        <dbReference type="EMBL" id="PJJ28670.1"/>
    </source>
</evidence>
<dbReference type="EMBL" id="PGET01000001">
    <property type="protein sequence ID" value="PJJ28670.1"/>
    <property type="molecule type" value="Genomic_DNA"/>
</dbReference>
<evidence type="ECO:0000256" key="5">
    <source>
        <dbReference type="ARBA" id="ARBA00022723"/>
    </source>
</evidence>
<dbReference type="GO" id="GO:0008841">
    <property type="term" value="F:dihydrofolate synthase activity"/>
    <property type="evidence" value="ECO:0007669"/>
    <property type="project" value="TreeGrafter"/>
</dbReference>
<evidence type="ECO:0000256" key="1">
    <source>
        <dbReference type="ARBA" id="ARBA00001946"/>
    </source>
</evidence>
<keyword evidence="7" id="KW-0067">ATP-binding</keyword>